<keyword evidence="4" id="KW-1185">Reference proteome</keyword>
<comment type="similarity">
    <text evidence="1">Belongs to the HAM1 NTPase family.</text>
</comment>
<protein>
    <submittedName>
        <fullName evidence="3">Ham1 family protein</fullName>
    </submittedName>
</protein>
<dbReference type="GO" id="GO:0047429">
    <property type="term" value="F:nucleoside triphosphate diphosphatase activity"/>
    <property type="evidence" value="ECO:0007669"/>
    <property type="project" value="InterPro"/>
</dbReference>
<keyword evidence="2" id="KW-0378">Hydrolase</keyword>
<dbReference type="Pfam" id="PF01725">
    <property type="entry name" value="Ham1p_like"/>
    <property type="match status" value="1"/>
</dbReference>
<dbReference type="GO" id="GO:0009143">
    <property type="term" value="P:nucleoside triphosphate catabolic process"/>
    <property type="evidence" value="ECO:0007669"/>
    <property type="project" value="InterPro"/>
</dbReference>
<evidence type="ECO:0000313" key="4">
    <source>
        <dbReference type="Proteomes" id="UP000051859"/>
    </source>
</evidence>
<reference evidence="3 4" key="1">
    <citation type="journal article" date="2015" name="Genome Announc.">
        <title>Expanding the biotechnology potential of lactobacilli through comparative genomics of 213 strains and associated genera.</title>
        <authorList>
            <person name="Sun Z."/>
            <person name="Harris H.M."/>
            <person name="McCann A."/>
            <person name="Guo C."/>
            <person name="Argimon S."/>
            <person name="Zhang W."/>
            <person name="Yang X."/>
            <person name="Jeffery I.B."/>
            <person name="Cooney J.C."/>
            <person name="Kagawa T.F."/>
            <person name="Liu W."/>
            <person name="Song Y."/>
            <person name="Salvetti E."/>
            <person name="Wrobel A."/>
            <person name="Rasinkangas P."/>
            <person name="Parkhill J."/>
            <person name="Rea M.C."/>
            <person name="O'Sullivan O."/>
            <person name="Ritari J."/>
            <person name="Douillard F.P."/>
            <person name="Paul Ross R."/>
            <person name="Yang R."/>
            <person name="Briner A.E."/>
            <person name="Felis G.E."/>
            <person name="de Vos W.M."/>
            <person name="Barrangou R."/>
            <person name="Klaenhammer T.R."/>
            <person name="Caufield P.W."/>
            <person name="Cui Y."/>
            <person name="Zhang H."/>
            <person name="O'Toole P.W."/>
        </authorList>
    </citation>
    <scope>NUCLEOTIDE SEQUENCE [LARGE SCALE GENOMIC DNA]</scope>
    <source>
        <strain evidence="3 4">DSM 18001</strain>
    </source>
</reference>
<dbReference type="AlphaFoldDB" id="A0A0R2KU85"/>
<sequence>MKKPERFVIASNNLEKTAELVKSFKWFDEQAISYQEILPKQIFPAEGSKSYIENAKIKSAFIAKMLPQEFIVADDSGMILDAYPDWLGVLTARNLDMKHLNDQELNNKILKLLLNKKRGVQMISNLVGGYYRSETVVATGRFIGEVSQQARGENGRGFDLILQQKDTGKTLAELSDDQKIPLLHRTKAVHNLLLQLQ</sequence>
<evidence type="ECO:0000256" key="2">
    <source>
        <dbReference type="ARBA" id="ARBA00022801"/>
    </source>
</evidence>
<dbReference type="Proteomes" id="UP000051859">
    <property type="component" value="Unassembled WGS sequence"/>
</dbReference>
<evidence type="ECO:0000256" key="1">
    <source>
        <dbReference type="ARBA" id="ARBA00008023"/>
    </source>
</evidence>
<dbReference type="EMBL" id="JQBX01000024">
    <property type="protein sequence ID" value="KRN93144.1"/>
    <property type="molecule type" value="Genomic_DNA"/>
</dbReference>
<comment type="caution">
    <text evidence="3">The sequence shown here is derived from an EMBL/GenBank/DDBJ whole genome shotgun (WGS) entry which is preliminary data.</text>
</comment>
<gene>
    <name evidence="3" type="ORF">IV81_GL000940</name>
</gene>
<dbReference type="SUPFAM" id="SSF52972">
    <property type="entry name" value="ITPase-like"/>
    <property type="match status" value="1"/>
</dbReference>
<dbReference type="PANTHER" id="PTHR11067">
    <property type="entry name" value="INOSINE TRIPHOSPHATE PYROPHOSPHATASE/HAM1 PROTEIN"/>
    <property type="match status" value="1"/>
</dbReference>
<evidence type="ECO:0000313" key="3">
    <source>
        <dbReference type="EMBL" id="KRN93144.1"/>
    </source>
</evidence>
<organism evidence="3 4">
    <name type="scientific">Pediococcus stilesii</name>
    <dbReference type="NCBI Taxonomy" id="331679"/>
    <lineage>
        <taxon>Bacteria</taxon>
        <taxon>Bacillati</taxon>
        <taxon>Bacillota</taxon>
        <taxon>Bacilli</taxon>
        <taxon>Lactobacillales</taxon>
        <taxon>Lactobacillaceae</taxon>
        <taxon>Pediococcus</taxon>
    </lineage>
</organism>
<dbReference type="InterPro" id="IPR029001">
    <property type="entry name" value="ITPase-like_fam"/>
</dbReference>
<dbReference type="STRING" id="331679.IV81_GL000940"/>
<accession>A0A0R2KU85</accession>
<dbReference type="Gene3D" id="3.90.950.10">
    <property type="match status" value="1"/>
</dbReference>
<dbReference type="RefSeq" id="WP_057804193.1">
    <property type="nucleotide sequence ID" value="NZ_JQBX01000024.1"/>
</dbReference>
<dbReference type="PANTHER" id="PTHR11067:SF9">
    <property type="entry name" value="INOSINE TRIPHOSPHATE PYROPHOSPHATASE"/>
    <property type="match status" value="1"/>
</dbReference>
<dbReference type="GO" id="GO:0005829">
    <property type="term" value="C:cytosol"/>
    <property type="evidence" value="ECO:0007669"/>
    <property type="project" value="TreeGrafter"/>
</dbReference>
<proteinExistence type="inferred from homology"/>
<name>A0A0R2KU85_9LACO</name>
<dbReference type="PATRIC" id="fig|331679.3.peg.947"/>
<dbReference type="InterPro" id="IPR002637">
    <property type="entry name" value="RdgB/HAM1"/>
</dbReference>